<dbReference type="InterPro" id="IPR010359">
    <property type="entry name" value="IrrE_HExxH"/>
</dbReference>
<organism evidence="2">
    <name type="scientific">Siphoviridae sp. ctmqu18</name>
    <dbReference type="NCBI Taxonomy" id="2825655"/>
    <lineage>
        <taxon>Viruses</taxon>
        <taxon>Duplodnaviria</taxon>
        <taxon>Heunggongvirae</taxon>
        <taxon>Uroviricota</taxon>
        <taxon>Caudoviricetes</taxon>
    </lineage>
</organism>
<evidence type="ECO:0000313" key="2">
    <source>
        <dbReference type="EMBL" id="DAG02212.1"/>
    </source>
</evidence>
<name>A0A8S5V673_9CAUD</name>
<proteinExistence type="predicted"/>
<reference evidence="2" key="1">
    <citation type="journal article" date="2021" name="Proc. Natl. Acad. Sci. U.S.A.">
        <title>A Catalog of Tens of Thousands of Viruses from Human Metagenomes Reveals Hidden Associations with Chronic Diseases.</title>
        <authorList>
            <person name="Tisza M.J."/>
            <person name="Buck C.B."/>
        </authorList>
    </citation>
    <scope>NUCLEOTIDE SEQUENCE</scope>
    <source>
        <strain evidence="2">Ctmqu18</strain>
    </source>
</reference>
<dbReference type="Pfam" id="PF06114">
    <property type="entry name" value="Peptidase_M78"/>
    <property type="match status" value="1"/>
</dbReference>
<evidence type="ECO:0000259" key="1">
    <source>
        <dbReference type="Pfam" id="PF06114"/>
    </source>
</evidence>
<protein>
    <submittedName>
        <fullName evidence="2">IrrE protein</fullName>
    </submittedName>
</protein>
<dbReference type="EMBL" id="BK016207">
    <property type="protein sequence ID" value="DAG02212.1"/>
    <property type="molecule type" value="Genomic_DNA"/>
</dbReference>
<accession>A0A8S5V673</accession>
<feature type="domain" description="IrrE N-terminal-like" evidence="1">
    <location>
        <begin position="8"/>
        <end position="93"/>
    </location>
</feature>
<dbReference type="Gene3D" id="1.10.10.2910">
    <property type="match status" value="1"/>
</dbReference>
<sequence length="115" mass="13208">MKIAKFANIGIQICSLGEFSGFYRLIKHKKWIFINEDLLDTDMFKVVLSHELGHAFLHRTKDCAFIKNHTLLLSSKIEQEANLFAAELLIPDGTECTMVYPDELLKLKTGRNRPL</sequence>